<accession>A0A5J6HFZ8</accession>
<sequence length="80" mass="8909">MWAFVVGSETSLRRTSSHTALGKGLEDLMDRTVVRCAEGHVFSTASFPMQQADRLGPGRLIRCPRCARLRHSVPVTLQKQ</sequence>
<evidence type="ECO:0000313" key="2">
    <source>
        <dbReference type="Proteomes" id="UP000326553"/>
    </source>
</evidence>
<dbReference type="Proteomes" id="UP000326553">
    <property type="component" value="Chromosome"/>
</dbReference>
<name>A0A5J6HFZ8_STRAD</name>
<keyword evidence="2" id="KW-1185">Reference proteome</keyword>
<dbReference type="AlphaFoldDB" id="A0A5J6HFZ8"/>
<evidence type="ECO:0000313" key="1">
    <source>
        <dbReference type="EMBL" id="QEV19209.1"/>
    </source>
</evidence>
<gene>
    <name evidence="1" type="ORF">CP975_18425</name>
</gene>
<proteinExistence type="predicted"/>
<reference evidence="1 2" key="1">
    <citation type="submission" date="2017-09" db="EMBL/GenBank/DDBJ databases">
        <authorList>
            <person name="Lee N."/>
            <person name="Cho B.-K."/>
        </authorList>
    </citation>
    <scope>NUCLEOTIDE SEQUENCE [LARGE SCALE GENOMIC DNA]</scope>
    <source>
        <strain evidence="1 2">ATCC 12461</strain>
    </source>
</reference>
<dbReference type="EMBL" id="CP023695">
    <property type="protein sequence ID" value="QEV19209.1"/>
    <property type="molecule type" value="Genomic_DNA"/>
</dbReference>
<organism evidence="1 2">
    <name type="scientific">Streptomyces alboniger</name>
    <dbReference type="NCBI Taxonomy" id="132473"/>
    <lineage>
        <taxon>Bacteria</taxon>
        <taxon>Bacillati</taxon>
        <taxon>Actinomycetota</taxon>
        <taxon>Actinomycetes</taxon>
        <taxon>Kitasatosporales</taxon>
        <taxon>Streptomycetaceae</taxon>
        <taxon>Streptomyces</taxon>
        <taxon>Streptomyces aurantiacus group</taxon>
    </lineage>
</organism>
<protein>
    <submittedName>
        <fullName evidence="1">Uncharacterized protein</fullName>
    </submittedName>
</protein>
<dbReference type="KEGG" id="salw:CP975_18425"/>